<evidence type="ECO:0000259" key="4">
    <source>
        <dbReference type="Pfam" id="PF22124"/>
    </source>
</evidence>
<dbReference type="Pfam" id="PF21307">
    <property type="entry name" value="Glyco_hydro_95_C"/>
    <property type="match status" value="1"/>
</dbReference>
<dbReference type="InterPro" id="IPR027414">
    <property type="entry name" value="GH95_N_dom"/>
</dbReference>
<dbReference type="Proteomes" id="UP000799772">
    <property type="component" value="Unassembled WGS sequence"/>
</dbReference>
<dbReference type="EMBL" id="ML978129">
    <property type="protein sequence ID" value="KAF2096776.1"/>
    <property type="molecule type" value="Genomic_DNA"/>
</dbReference>
<dbReference type="PANTHER" id="PTHR31084">
    <property type="entry name" value="ALPHA-L-FUCOSIDASE 2"/>
    <property type="match status" value="1"/>
</dbReference>
<evidence type="ECO:0000313" key="5">
    <source>
        <dbReference type="EMBL" id="KAF2096776.1"/>
    </source>
</evidence>
<dbReference type="Pfam" id="PF22124">
    <property type="entry name" value="Glyco_hydro_95_cat"/>
    <property type="match status" value="1"/>
</dbReference>
<dbReference type="PIRSF" id="PIRSF007663">
    <property type="entry name" value="UCP007663"/>
    <property type="match status" value="1"/>
</dbReference>
<comment type="caution">
    <text evidence="5">The sequence shown here is derived from an EMBL/GenBank/DDBJ whole genome shotgun (WGS) entry which is preliminary data.</text>
</comment>
<sequence length="820" mass="89024">MLDLAALLFLSLVSLVVSQSVEAPNSASIPSRIWSNSAAVFWNDSHLIGNGRLGAAIGGGAASDVFAVNEDSFWSGGKLSRVNPDALPYMPELQSLIKQGRTPEAGTLAGYSYAATPVSARHYEPLGDLELYMNHSADASNYERYLDVNDATAGVYYVNDGTAYFREYLASNPGDVIAVRIAANQTGKVSFRVHLRKGQSLNRWEDYSKKVGSDTVIIGGESEGVTGISFASGARVVASGGKVYTIGDTILCDNANEAWIYFTSWTSYRKSNPQSAVLTDLAGIKQSYSSIRAAHGADYQKYAGRVTLSFGNASSTQTQMTTAERLAEVAKGFFDPGLTALYFQFGRYLFISTSRVGTLPPNLQGIWNEDLDPEWGSKYTVNINLEMNYWPSLITNMADLTSPLWDLFEKVAADGANTAKKMYGSSGWVCHHNTDAWGDTAPQDNYISSTWWPSAGPWFMSHMIEYYRFTGDVSFLKKYYSTIKNAAEFYVGFLTDYNGWKVTNPTISPENEYYLPDNVTTAAITAGSTIDNSLLWELFGSLNEIEHIIGASDSSFISEITKLRTQLPPLRVNSWGGIMEWIEDYKEQDPGHRHWSPLWGVYPGSQITSTNSTTFDAARGTLIRRITNGGGDTGWSAAWGTSLSSRLFEPSYANLLLTRLIGNLTYGNSLLDSGPPAAFQIDGNFGGTAAIAEVLLHSHENIASNSKSNNLVPVLTGNLDKVPLIRLLPALPSQWVTAGDGYVTGLRARGGFEVDIYWDGKGTLKSANVISMLGGPVYVTVGNTTIGHSGGPQVSVSGSGKATFLKLNTTKGKAYKITLV</sequence>
<evidence type="ECO:0008006" key="7">
    <source>
        <dbReference type="Google" id="ProtNLM"/>
    </source>
</evidence>
<dbReference type="InterPro" id="IPR049053">
    <property type="entry name" value="AFCA-like_C"/>
</dbReference>
<feature type="signal peptide" evidence="1">
    <location>
        <begin position="1"/>
        <end position="18"/>
    </location>
</feature>
<evidence type="ECO:0000259" key="2">
    <source>
        <dbReference type="Pfam" id="PF14498"/>
    </source>
</evidence>
<feature type="chain" id="PRO_5040436424" description="Glycosyl hydrolase family 95 N-terminal domain-containing protein" evidence="1">
    <location>
        <begin position="19"/>
        <end position="820"/>
    </location>
</feature>
<gene>
    <name evidence="5" type="ORF">NA57DRAFT_67384</name>
</gene>
<name>A0A9P4M3J4_9PEZI</name>
<dbReference type="Pfam" id="PF14498">
    <property type="entry name" value="Glyco_hyd_65N_2"/>
    <property type="match status" value="1"/>
</dbReference>
<dbReference type="GO" id="GO:0005975">
    <property type="term" value="P:carbohydrate metabolic process"/>
    <property type="evidence" value="ECO:0007669"/>
    <property type="project" value="InterPro"/>
</dbReference>
<feature type="domain" description="Glycosyl hydrolase family 95 N-terminal" evidence="2">
    <location>
        <begin position="33"/>
        <end position="270"/>
    </location>
</feature>
<organism evidence="5 6">
    <name type="scientific">Rhizodiscina lignyota</name>
    <dbReference type="NCBI Taxonomy" id="1504668"/>
    <lineage>
        <taxon>Eukaryota</taxon>
        <taxon>Fungi</taxon>
        <taxon>Dikarya</taxon>
        <taxon>Ascomycota</taxon>
        <taxon>Pezizomycotina</taxon>
        <taxon>Dothideomycetes</taxon>
        <taxon>Pleosporomycetidae</taxon>
        <taxon>Aulographales</taxon>
        <taxon>Rhizodiscinaceae</taxon>
        <taxon>Rhizodiscina</taxon>
    </lineage>
</organism>
<dbReference type="InterPro" id="IPR008928">
    <property type="entry name" value="6-hairpin_glycosidase_sf"/>
</dbReference>
<dbReference type="Gene3D" id="1.50.10.10">
    <property type="match status" value="1"/>
</dbReference>
<keyword evidence="1" id="KW-0732">Signal</keyword>
<dbReference type="AlphaFoldDB" id="A0A9P4M3J4"/>
<dbReference type="InterPro" id="IPR054363">
    <property type="entry name" value="GH95_cat"/>
</dbReference>
<dbReference type="InterPro" id="IPR012341">
    <property type="entry name" value="6hp_glycosidase-like_sf"/>
</dbReference>
<proteinExistence type="predicted"/>
<dbReference type="SUPFAM" id="SSF48208">
    <property type="entry name" value="Six-hairpin glycosidases"/>
    <property type="match status" value="1"/>
</dbReference>
<protein>
    <recommendedName>
        <fullName evidence="7">Glycosyl hydrolase family 95 N-terminal domain-containing protein</fullName>
    </recommendedName>
</protein>
<reference evidence="5" key="1">
    <citation type="journal article" date="2020" name="Stud. Mycol.">
        <title>101 Dothideomycetes genomes: a test case for predicting lifestyles and emergence of pathogens.</title>
        <authorList>
            <person name="Haridas S."/>
            <person name="Albert R."/>
            <person name="Binder M."/>
            <person name="Bloem J."/>
            <person name="Labutti K."/>
            <person name="Salamov A."/>
            <person name="Andreopoulos B."/>
            <person name="Baker S."/>
            <person name="Barry K."/>
            <person name="Bills G."/>
            <person name="Bluhm B."/>
            <person name="Cannon C."/>
            <person name="Castanera R."/>
            <person name="Culley D."/>
            <person name="Daum C."/>
            <person name="Ezra D."/>
            <person name="Gonzalez J."/>
            <person name="Henrissat B."/>
            <person name="Kuo A."/>
            <person name="Liang C."/>
            <person name="Lipzen A."/>
            <person name="Lutzoni F."/>
            <person name="Magnuson J."/>
            <person name="Mondo S."/>
            <person name="Nolan M."/>
            <person name="Ohm R."/>
            <person name="Pangilinan J."/>
            <person name="Park H.-J."/>
            <person name="Ramirez L."/>
            <person name="Alfaro M."/>
            <person name="Sun H."/>
            <person name="Tritt A."/>
            <person name="Yoshinaga Y."/>
            <person name="Zwiers L.-H."/>
            <person name="Turgeon B."/>
            <person name="Goodwin S."/>
            <person name="Spatafora J."/>
            <person name="Crous P."/>
            <person name="Grigoriev I."/>
        </authorList>
    </citation>
    <scope>NUCLEOTIDE SEQUENCE</scope>
    <source>
        <strain evidence="5">CBS 133067</strain>
    </source>
</reference>
<dbReference type="PANTHER" id="PTHR31084:SF0">
    <property type="entry name" value="ALPHA-L-FUCOSIDASE 2"/>
    <property type="match status" value="1"/>
</dbReference>
<keyword evidence="6" id="KW-1185">Reference proteome</keyword>
<dbReference type="InterPro" id="IPR016518">
    <property type="entry name" value="Alpha-L-fucosidase"/>
</dbReference>
<dbReference type="OrthoDB" id="2848340at2759"/>
<feature type="domain" description="Alpha fucosidase A-like C-terminal" evidence="3">
    <location>
        <begin position="725"/>
        <end position="817"/>
    </location>
</feature>
<evidence type="ECO:0000259" key="3">
    <source>
        <dbReference type="Pfam" id="PF21307"/>
    </source>
</evidence>
<accession>A0A9P4M3J4</accession>
<feature type="domain" description="Glycosyl hydrolase family 95 catalytic" evidence="4">
    <location>
        <begin position="287"/>
        <end position="695"/>
    </location>
</feature>
<dbReference type="GO" id="GO:0004560">
    <property type="term" value="F:alpha-L-fucosidase activity"/>
    <property type="evidence" value="ECO:0007669"/>
    <property type="project" value="InterPro"/>
</dbReference>
<evidence type="ECO:0000256" key="1">
    <source>
        <dbReference type="SAM" id="SignalP"/>
    </source>
</evidence>
<evidence type="ECO:0000313" key="6">
    <source>
        <dbReference type="Proteomes" id="UP000799772"/>
    </source>
</evidence>